<dbReference type="InterPro" id="IPR017946">
    <property type="entry name" value="PLC-like_Pdiesterase_TIM-brl"/>
</dbReference>
<organism evidence="1 2">
    <name type="scientific">Sulfuriroseicoccus oceanibius</name>
    <dbReference type="NCBI Taxonomy" id="2707525"/>
    <lineage>
        <taxon>Bacteria</taxon>
        <taxon>Pseudomonadati</taxon>
        <taxon>Verrucomicrobiota</taxon>
        <taxon>Verrucomicrobiia</taxon>
        <taxon>Verrucomicrobiales</taxon>
        <taxon>Verrucomicrobiaceae</taxon>
        <taxon>Sulfuriroseicoccus</taxon>
    </lineage>
</organism>
<dbReference type="GO" id="GO:0008081">
    <property type="term" value="F:phosphoric diester hydrolase activity"/>
    <property type="evidence" value="ECO:0007669"/>
    <property type="project" value="InterPro"/>
</dbReference>
<proteinExistence type="predicted"/>
<name>A0A7T7JB64_9BACT</name>
<dbReference type="AlphaFoldDB" id="A0A7T7JB64"/>
<accession>A0A7T7JB64</accession>
<dbReference type="GO" id="GO:0006629">
    <property type="term" value="P:lipid metabolic process"/>
    <property type="evidence" value="ECO:0007669"/>
    <property type="project" value="InterPro"/>
</dbReference>
<dbReference type="PANTHER" id="PTHR13593:SF140">
    <property type="entry name" value="PLC-LIKE PHOSPHODIESTERASE"/>
    <property type="match status" value="1"/>
</dbReference>
<evidence type="ECO:0000313" key="1">
    <source>
        <dbReference type="EMBL" id="QQL43928.1"/>
    </source>
</evidence>
<dbReference type="InterPro" id="IPR051057">
    <property type="entry name" value="PI-PLC_domain"/>
</dbReference>
<dbReference type="PANTHER" id="PTHR13593">
    <property type="match status" value="1"/>
</dbReference>
<dbReference type="KEGG" id="soa:G3M56_008460"/>
<sequence length="214" mass="23566">MLGEKPVAHVLDPVAAFLKDEPDAVVTLIFECYVPSRDVVTAIRDAGLEPYCVALEENGQWPTLGAMRKSGKRLVVMSDRVDPDPELPAWLMKVWDHAWETDWQASSVDALRTRMPRRGDQENELFILNHFVTTVLGASKAAAKRANDAVFVRQRAAAAWQSFGQRPNFLVVDFYDAGDPGRAVAAINRAKDAQQFAAAALDGAGEDRQTKDGN</sequence>
<keyword evidence="2" id="KW-1185">Reference proteome</keyword>
<dbReference type="Gene3D" id="3.20.20.190">
    <property type="entry name" value="Phosphatidylinositol (PI) phosphodiesterase"/>
    <property type="match status" value="1"/>
</dbReference>
<dbReference type="Proteomes" id="UP000475117">
    <property type="component" value="Chromosome"/>
</dbReference>
<reference evidence="1 2" key="1">
    <citation type="submission" date="2020-12" db="EMBL/GenBank/DDBJ databases">
        <title>Sulforoseuscoccus oceanibium gen. nov., sp. nov., a representative of the phylum Verrucomicrobia with special cytoplasmic membrane, and proposal of Sulforoseuscoccusaceae fam. nov.</title>
        <authorList>
            <person name="Xi F."/>
        </authorList>
    </citation>
    <scope>NUCLEOTIDE SEQUENCE [LARGE SCALE GENOMIC DNA]</scope>
    <source>
        <strain evidence="1 2">T37</strain>
    </source>
</reference>
<gene>
    <name evidence="1" type="ORF">G3M56_008460</name>
</gene>
<dbReference type="SUPFAM" id="SSF51695">
    <property type="entry name" value="PLC-like phosphodiesterases"/>
    <property type="match status" value="1"/>
</dbReference>
<evidence type="ECO:0000313" key="2">
    <source>
        <dbReference type="Proteomes" id="UP000475117"/>
    </source>
</evidence>
<dbReference type="Pfam" id="PF26146">
    <property type="entry name" value="PI-PLC_X"/>
    <property type="match status" value="1"/>
</dbReference>
<protein>
    <submittedName>
        <fullName evidence="1">Uncharacterized protein</fullName>
    </submittedName>
</protein>
<dbReference type="EMBL" id="CP066776">
    <property type="protein sequence ID" value="QQL43928.1"/>
    <property type="molecule type" value="Genomic_DNA"/>
</dbReference>